<feature type="transmembrane region" description="Helical" evidence="8">
    <location>
        <begin position="121"/>
        <end position="142"/>
    </location>
</feature>
<dbReference type="Proteomes" id="UP000494255">
    <property type="component" value="Unassembled WGS sequence"/>
</dbReference>
<evidence type="ECO:0000313" key="9">
    <source>
        <dbReference type="EMBL" id="CAB3666788.1"/>
    </source>
</evidence>
<accession>A0A6J5AEQ7</accession>
<organism evidence="9 10">
    <name type="scientific">Paraburkholderia sediminicola</name>
    <dbReference type="NCBI Taxonomy" id="458836"/>
    <lineage>
        <taxon>Bacteria</taxon>
        <taxon>Pseudomonadati</taxon>
        <taxon>Pseudomonadota</taxon>
        <taxon>Betaproteobacteria</taxon>
        <taxon>Burkholderiales</taxon>
        <taxon>Burkholderiaceae</taxon>
        <taxon>Paraburkholderia</taxon>
    </lineage>
</organism>
<feature type="transmembrane region" description="Helical" evidence="8">
    <location>
        <begin position="196"/>
        <end position="219"/>
    </location>
</feature>
<evidence type="ECO:0000256" key="3">
    <source>
        <dbReference type="ARBA" id="ARBA00022475"/>
    </source>
</evidence>
<dbReference type="EMBL" id="CADIKC010000002">
    <property type="protein sequence ID" value="CAB3666788.1"/>
    <property type="molecule type" value="Genomic_DNA"/>
</dbReference>
<dbReference type="InterPro" id="IPR001851">
    <property type="entry name" value="ABC_transp_permease"/>
</dbReference>
<dbReference type="AlphaFoldDB" id="A0A6J5AEQ7"/>
<keyword evidence="4" id="KW-0997">Cell inner membrane</keyword>
<evidence type="ECO:0000256" key="2">
    <source>
        <dbReference type="ARBA" id="ARBA00022448"/>
    </source>
</evidence>
<evidence type="ECO:0000256" key="1">
    <source>
        <dbReference type="ARBA" id="ARBA00004651"/>
    </source>
</evidence>
<feature type="transmembrane region" description="Helical" evidence="8">
    <location>
        <begin position="94"/>
        <end position="115"/>
    </location>
</feature>
<dbReference type="CDD" id="cd06579">
    <property type="entry name" value="TM_PBP1_transp_AraH_like"/>
    <property type="match status" value="1"/>
</dbReference>
<reference evidence="9 10" key="1">
    <citation type="submission" date="2020-04" db="EMBL/GenBank/DDBJ databases">
        <authorList>
            <person name="De Canck E."/>
        </authorList>
    </citation>
    <scope>NUCLEOTIDE SEQUENCE [LARGE SCALE GENOMIC DNA]</scope>
    <source>
        <strain evidence="9 10">LMG 24238</strain>
    </source>
</reference>
<comment type="subcellular location">
    <subcellularLocation>
        <location evidence="1">Cell membrane</location>
        <topology evidence="1">Multi-pass membrane protein</topology>
    </subcellularLocation>
</comment>
<keyword evidence="6 8" id="KW-1133">Transmembrane helix</keyword>
<feature type="transmembrane region" description="Helical" evidence="8">
    <location>
        <begin position="247"/>
        <end position="267"/>
    </location>
</feature>
<protein>
    <submittedName>
        <fullName evidence="9">Ribose import permease protein RbsC</fullName>
    </submittedName>
</protein>
<dbReference type="GO" id="GO:0022857">
    <property type="term" value="F:transmembrane transporter activity"/>
    <property type="evidence" value="ECO:0007669"/>
    <property type="project" value="InterPro"/>
</dbReference>
<feature type="transmembrane region" description="Helical" evidence="8">
    <location>
        <begin position="330"/>
        <end position="348"/>
    </location>
</feature>
<dbReference type="PANTHER" id="PTHR32196:SF21">
    <property type="entry name" value="ABC TRANSPORTER PERMEASE PROTEIN YPHD-RELATED"/>
    <property type="match status" value="1"/>
</dbReference>
<proteinExistence type="predicted"/>
<feature type="transmembrane region" description="Helical" evidence="8">
    <location>
        <begin position="304"/>
        <end position="324"/>
    </location>
</feature>
<name>A0A6J5AEQ7_9BURK</name>
<keyword evidence="5 8" id="KW-0812">Transmembrane</keyword>
<dbReference type="GeneID" id="97040516"/>
<dbReference type="Pfam" id="PF02653">
    <property type="entry name" value="BPD_transp_2"/>
    <property type="match status" value="1"/>
</dbReference>
<evidence type="ECO:0000256" key="6">
    <source>
        <dbReference type="ARBA" id="ARBA00022989"/>
    </source>
</evidence>
<dbReference type="PANTHER" id="PTHR32196">
    <property type="entry name" value="ABC TRANSPORTER PERMEASE PROTEIN YPHD-RELATED-RELATED"/>
    <property type="match status" value="1"/>
</dbReference>
<keyword evidence="7 8" id="KW-0472">Membrane</keyword>
<evidence type="ECO:0000256" key="8">
    <source>
        <dbReference type="SAM" id="Phobius"/>
    </source>
</evidence>
<feature type="transmembrane region" description="Helical" evidence="8">
    <location>
        <begin position="69"/>
        <end position="87"/>
    </location>
</feature>
<evidence type="ECO:0000256" key="4">
    <source>
        <dbReference type="ARBA" id="ARBA00022519"/>
    </source>
</evidence>
<sequence length="353" mass="37617">MNSRIPSSMNQTMNTPTVVEVAPEVKPPTLRARLSRNPEWFTVALIAATCLIVGAINPRFFQLATLFDLLHSATTMSLFALGTLVVLASGGIDVSFTAIAALTMYGITKAVFAWWPDAPFALILITGALGGVLLGLINGLLVHRLKAPSLIVTIGTQYLYRGLLLTFIGTTFFMNIPHSMDHFGRIPMFFYHTNEGLRAVLPVSVLALVVAAGVTWWLLNRTMMGRGVYAMGGSLAIAERLGYNLRAIHLFVFGYTGMLAGIAGILHVSNNRLANPFDLVGSELDVIAAVILGGARITGGTGTVAGTLLGVVLVTLINSVLILVGVPSTWQKVIIGAFILIAGTLFALQRKNG</sequence>
<gene>
    <name evidence="9" type="primary">rbsC_4</name>
    <name evidence="9" type="ORF">LMG24238_01876</name>
</gene>
<keyword evidence="3" id="KW-1003">Cell membrane</keyword>
<evidence type="ECO:0000313" key="10">
    <source>
        <dbReference type="Proteomes" id="UP000494255"/>
    </source>
</evidence>
<feature type="transmembrane region" description="Helical" evidence="8">
    <location>
        <begin position="40"/>
        <end position="57"/>
    </location>
</feature>
<evidence type="ECO:0000256" key="5">
    <source>
        <dbReference type="ARBA" id="ARBA00022692"/>
    </source>
</evidence>
<dbReference type="RefSeq" id="WP_175050168.1">
    <property type="nucleotide sequence ID" value="NZ_CADIKC010000002.1"/>
</dbReference>
<dbReference type="GO" id="GO:0005886">
    <property type="term" value="C:plasma membrane"/>
    <property type="evidence" value="ECO:0007669"/>
    <property type="project" value="UniProtKB-SubCell"/>
</dbReference>
<evidence type="ECO:0000256" key="7">
    <source>
        <dbReference type="ARBA" id="ARBA00023136"/>
    </source>
</evidence>
<keyword evidence="10" id="KW-1185">Reference proteome</keyword>
<feature type="transmembrane region" description="Helical" evidence="8">
    <location>
        <begin position="158"/>
        <end position="176"/>
    </location>
</feature>
<keyword evidence="2" id="KW-0813">Transport</keyword>